<sequence length="81" mass="9010">MIENELTVYSKPSCVQCNATYRALDAKGIPYVIVDLSENDAALEYVKELGYAQAPVVVVDDQDHWSGFNPIEIERIAAHLV</sequence>
<name>A0A4Y4BBY9_MICMQ</name>
<evidence type="ECO:0000256" key="6">
    <source>
        <dbReference type="ARBA" id="ARBA00023157"/>
    </source>
</evidence>
<comment type="caution">
    <text evidence="9">The sequence shown here is derived from an EMBL/GenBank/DDBJ whole genome shotgun (WGS) entry which is preliminary data.</text>
</comment>
<dbReference type="RefSeq" id="WP_141387801.1">
    <property type="nucleotide sequence ID" value="NZ_BJNQ01000024.1"/>
</dbReference>
<evidence type="ECO:0000313" key="10">
    <source>
        <dbReference type="Proteomes" id="UP000317410"/>
    </source>
</evidence>
<dbReference type="InterPro" id="IPR051548">
    <property type="entry name" value="Grx-like_ET"/>
</dbReference>
<evidence type="ECO:0000256" key="1">
    <source>
        <dbReference type="ARBA" id="ARBA00002292"/>
    </source>
</evidence>
<organism evidence="9 10">
    <name type="scientific">Microbacterium maritypicum</name>
    <name type="common">Microbacterium liquefaciens</name>
    <dbReference type="NCBI Taxonomy" id="33918"/>
    <lineage>
        <taxon>Bacteria</taxon>
        <taxon>Bacillati</taxon>
        <taxon>Actinomycetota</taxon>
        <taxon>Actinomycetes</taxon>
        <taxon>Micrococcales</taxon>
        <taxon>Microbacteriaceae</taxon>
        <taxon>Microbacterium</taxon>
    </lineage>
</organism>
<accession>A0A4Y4BBY9</accession>
<dbReference type="NCBIfam" id="TIGR02194">
    <property type="entry name" value="GlrX_NrdH"/>
    <property type="match status" value="1"/>
</dbReference>
<dbReference type="CDD" id="cd02976">
    <property type="entry name" value="NrdH"/>
    <property type="match status" value="1"/>
</dbReference>
<dbReference type="InterPro" id="IPR011909">
    <property type="entry name" value="GlrX_NrdH"/>
</dbReference>
<dbReference type="SUPFAM" id="SSF52833">
    <property type="entry name" value="Thioredoxin-like"/>
    <property type="match status" value="1"/>
</dbReference>
<keyword evidence="4" id="KW-0813">Transport</keyword>
<gene>
    <name evidence="9" type="ORF">MLI01_28450</name>
</gene>
<feature type="domain" description="Glutaredoxin" evidence="8">
    <location>
        <begin position="7"/>
        <end position="62"/>
    </location>
</feature>
<dbReference type="Gene3D" id="3.40.30.10">
    <property type="entry name" value="Glutaredoxin"/>
    <property type="match status" value="1"/>
</dbReference>
<dbReference type="InterPro" id="IPR002109">
    <property type="entry name" value="Glutaredoxin"/>
</dbReference>
<keyword evidence="6" id="KW-1015">Disulfide bond</keyword>
<dbReference type="AlphaFoldDB" id="A0A4Y4BBY9"/>
<reference evidence="9 10" key="1">
    <citation type="submission" date="2019-06" db="EMBL/GenBank/DDBJ databases">
        <title>Whole genome shotgun sequence of Microbacterium liquefaciens NBRC 15037.</title>
        <authorList>
            <person name="Hosoyama A."/>
            <person name="Uohara A."/>
            <person name="Ohji S."/>
            <person name="Ichikawa N."/>
        </authorList>
    </citation>
    <scope>NUCLEOTIDE SEQUENCE [LARGE SCALE GENOMIC DNA]</scope>
    <source>
        <strain evidence="9 10">NBRC 15037</strain>
    </source>
</reference>
<dbReference type="GO" id="GO:0009055">
    <property type="term" value="F:electron transfer activity"/>
    <property type="evidence" value="ECO:0007669"/>
    <property type="project" value="TreeGrafter"/>
</dbReference>
<keyword evidence="5" id="KW-0249">Electron transport</keyword>
<dbReference type="GO" id="GO:0045454">
    <property type="term" value="P:cell redox homeostasis"/>
    <property type="evidence" value="ECO:0007669"/>
    <property type="project" value="InterPro"/>
</dbReference>
<dbReference type="PANTHER" id="PTHR34386:SF1">
    <property type="entry name" value="GLUTAREDOXIN-LIKE PROTEIN NRDH"/>
    <property type="match status" value="1"/>
</dbReference>
<evidence type="ECO:0000256" key="5">
    <source>
        <dbReference type="ARBA" id="ARBA00022982"/>
    </source>
</evidence>
<dbReference type="PROSITE" id="PS51354">
    <property type="entry name" value="GLUTAREDOXIN_2"/>
    <property type="match status" value="1"/>
</dbReference>
<keyword evidence="7" id="KW-0676">Redox-active center</keyword>
<dbReference type="Proteomes" id="UP000317410">
    <property type="component" value="Unassembled WGS sequence"/>
</dbReference>
<dbReference type="EMBL" id="BJNQ01000024">
    <property type="protein sequence ID" value="GEC76700.1"/>
    <property type="molecule type" value="Genomic_DNA"/>
</dbReference>
<evidence type="ECO:0000256" key="4">
    <source>
        <dbReference type="ARBA" id="ARBA00022448"/>
    </source>
</evidence>
<evidence type="ECO:0000256" key="7">
    <source>
        <dbReference type="ARBA" id="ARBA00023284"/>
    </source>
</evidence>
<dbReference type="PANTHER" id="PTHR34386">
    <property type="entry name" value="GLUTAREDOXIN"/>
    <property type="match status" value="1"/>
</dbReference>
<dbReference type="Pfam" id="PF00462">
    <property type="entry name" value="Glutaredoxin"/>
    <property type="match status" value="1"/>
</dbReference>
<dbReference type="InterPro" id="IPR036249">
    <property type="entry name" value="Thioredoxin-like_sf"/>
</dbReference>
<evidence type="ECO:0000256" key="3">
    <source>
        <dbReference type="ARBA" id="ARBA00017945"/>
    </source>
</evidence>
<evidence type="ECO:0000259" key="8">
    <source>
        <dbReference type="Pfam" id="PF00462"/>
    </source>
</evidence>
<protein>
    <recommendedName>
        <fullName evidence="3">Glutaredoxin-like protein NrdH</fullName>
    </recommendedName>
</protein>
<comment type="similarity">
    <text evidence="2">Belongs to the glutaredoxin family.</text>
</comment>
<evidence type="ECO:0000313" key="9">
    <source>
        <dbReference type="EMBL" id="GEC76700.1"/>
    </source>
</evidence>
<proteinExistence type="inferred from homology"/>
<evidence type="ECO:0000256" key="2">
    <source>
        <dbReference type="ARBA" id="ARBA00007787"/>
    </source>
</evidence>
<comment type="function">
    <text evidence="1">Electron transport system for the ribonucleotide reductase system NrdEF.</text>
</comment>